<reference evidence="1 2" key="1">
    <citation type="submission" date="2024-04" db="EMBL/GenBank/DDBJ databases">
        <title>Tritrichomonas musculus Genome.</title>
        <authorList>
            <person name="Alves-Ferreira E."/>
            <person name="Grigg M."/>
            <person name="Lorenzi H."/>
            <person name="Galac M."/>
        </authorList>
    </citation>
    <scope>NUCLEOTIDE SEQUENCE [LARGE SCALE GENOMIC DNA]</scope>
    <source>
        <strain evidence="1 2">EAF2021</strain>
    </source>
</reference>
<organism evidence="1 2">
    <name type="scientific">Tritrichomonas musculus</name>
    <dbReference type="NCBI Taxonomy" id="1915356"/>
    <lineage>
        <taxon>Eukaryota</taxon>
        <taxon>Metamonada</taxon>
        <taxon>Parabasalia</taxon>
        <taxon>Tritrichomonadida</taxon>
        <taxon>Tritrichomonadidae</taxon>
        <taxon>Tritrichomonas</taxon>
    </lineage>
</organism>
<evidence type="ECO:0000313" key="1">
    <source>
        <dbReference type="EMBL" id="KAK8888231.1"/>
    </source>
</evidence>
<keyword evidence="2" id="KW-1185">Reference proteome</keyword>
<gene>
    <name evidence="1" type="ORF">M9Y10_039295</name>
</gene>
<name>A0ABR2KBU3_9EUKA</name>
<protein>
    <submittedName>
        <fullName evidence="1">Uncharacterized protein</fullName>
    </submittedName>
</protein>
<accession>A0ABR2KBU3</accession>
<dbReference type="EMBL" id="JAPFFF010000006">
    <property type="protein sequence ID" value="KAK8888231.1"/>
    <property type="molecule type" value="Genomic_DNA"/>
</dbReference>
<sequence length="1068" mass="125233">MQKIRILDPENFDTSLKPCSLLNNVKHLGEFLTNQKNLKHINEITMIIDFIIDHDKLMNTNKEHLQIELCICFIQFFRIIGVAREIDHVLAKYLYRFFNLICIVISPLRRYTNLDANNNVSEAEWQNISCFDDRKNILILMNEFDIFSRINDSNSFQRVFNTLIKIYLPDATSCLAKLMNNSNIINLSKRNAYLAIYDAIDLEYDEFKEKRNRSIVNFIRQLDETARSEIIQNIRGILTGIKIYSIYKKLLSILEIDPYSIISFAEFDYNNEDDQIRNISLELAKNEFGKLNFSIEMIDKYRLMFERHSDRSPKNRIIVIKFSFDLFKKSINQSNQKNINSDILGSAVKEVHDTFWNTIIKERIIDKSNEVRLTVINELNDLSSKNINQENIHIISYRLKDKCQSVRLACLDLMIKFNNEQPEIINWLIFDLIEMYPIINDISLYGFSIFIQNRSLIKIAKDIKNRTNLLKILDVITNFRKLMQEYLLNDHFENLEKEIEKYCKIQVVNQVINAVPKNFFENALRKDSKYRDKLFRNLKKKIKAETALKFLGLYQPSPIEPFEIISQKDFKLLSDECDFQIIKDLAKIYSSDLALEIPSLLQNLDEINLLILASLKNEDRLIEVKQRKNILKALLSLICDSELDIDNRKKEFALKAFAKLIRKEQSSLIQKIKFKPKEFDQKLTFFGHFVDQELIPSYVYDEIEKNLNEITTEKMVKYVLRISSNENSIRSTNIHQHFIEDSPDIAFDSFVNNCAPKNNSFVLEPNVFRTFSSLIQHKNSDIREKVISSLSLSLKKSNTPIQFLCYFALSATDPYEPNRLKAKQELESAILWRKELVHHYLDQNQNLKTRKTNNFDNMNELICSIPKNINIETTIPYLIYILAHHPDFDADLPDLHSFSLYLKFYFDPICNKEANISRLLDILLNLQTLQDLEDNDDNHKFTEKMYLLCEIGSGILKGIGSGREWGPNMEEAFEFSTRYFKSANSNENLKKMLSKKEHSQYSFQKVSEKKMLCAGMSTKSSKARKGKLFVEYDEQEADSESDYYNYIPTSKRILPLSPTFIGKVLTKF</sequence>
<dbReference type="Proteomes" id="UP001470230">
    <property type="component" value="Unassembled WGS sequence"/>
</dbReference>
<dbReference type="Pfam" id="PF20168">
    <property type="entry name" value="PDS5"/>
    <property type="match status" value="1"/>
</dbReference>
<proteinExistence type="predicted"/>
<evidence type="ECO:0000313" key="2">
    <source>
        <dbReference type="Proteomes" id="UP001470230"/>
    </source>
</evidence>
<comment type="caution">
    <text evidence="1">The sequence shown here is derived from an EMBL/GenBank/DDBJ whole genome shotgun (WGS) entry which is preliminary data.</text>
</comment>